<dbReference type="Proteomes" id="UP001501310">
    <property type="component" value="Unassembled WGS sequence"/>
</dbReference>
<evidence type="ECO:0000256" key="13">
    <source>
        <dbReference type="SAM" id="SignalP"/>
    </source>
</evidence>
<keyword evidence="10 11" id="KW-0998">Cell outer membrane</keyword>
<evidence type="ECO:0000256" key="3">
    <source>
        <dbReference type="ARBA" id="ARBA00022452"/>
    </source>
</evidence>
<proteinExistence type="inferred from homology"/>
<keyword evidence="5 11" id="KW-0812">Transmembrane</keyword>
<evidence type="ECO:0000256" key="6">
    <source>
        <dbReference type="ARBA" id="ARBA00023004"/>
    </source>
</evidence>
<comment type="similarity">
    <text evidence="11 12">Belongs to the TonB-dependent receptor family.</text>
</comment>
<evidence type="ECO:0000256" key="7">
    <source>
        <dbReference type="ARBA" id="ARBA00023065"/>
    </source>
</evidence>
<evidence type="ECO:0000259" key="14">
    <source>
        <dbReference type="Pfam" id="PF00593"/>
    </source>
</evidence>
<evidence type="ECO:0000313" key="17">
    <source>
        <dbReference type="Proteomes" id="UP001501310"/>
    </source>
</evidence>
<evidence type="ECO:0000256" key="11">
    <source>
        <dbReference type="PROSITE-ProRule" id="PRU01360"/>
    </source>
</evidence>
<evidence type="ECO:0000256" key="4">
    <source>
        <dbReference type="ARBA" id="ARBA00022496"/>
    </source>
</evidence>
<evidence type="ECO:0000313" key="16">
    <source>
        <dbReference type="EMBL" id="GAA3998072.1"/>
    </source>
</evidence>
<feature type="chain" id="PRO_5046890426" evidence="13">
    <location>
        <begin position="22"/>
        <end position="927"/>
    </location>
</feature>
<evidence type="ECO:0000256" key="1">
    <source>
        <dbReference type="ARBA" id="ARBA00004571"/>
    </source>
</evidence>
<dbReference type="SUPFAM" id="SSF56935">
    <property type="entry name" value="Porins"/>
    <property type="match status" value="1"/>
</dbReference>
<name>A0ABP7RIG5_9SPHN</name>
<dbReference type="InterPro" id="IPR036942">
    <property type="entry name" value="Beta-barrel_TonB_sf"/>
</dbReference>
<feature type="domain" description="TonB-dependent receptor-like beta-barrel" evidence="14">
    <location>
        <begin position="519"/>
        <end position="874"/>
    </location>
</feature>
<comment type="caution">
    <text evidence="16">The sequence shown here is derived from an EMBL/GenBank/DDBJ whole genome shotgun (WGS) entry which is preliminary data.</text>
</comment>
<organism evidence="16 17">
    <name type="scientific">Sphingomonas humi</name>
    <dbReference type="NCBI Taxonomy" id="335630"/>
    <lineage>
        <taxon>Bacteria</taxon>
        <taxon>Pseudomonadati</taxon>
        <taxon>Pseudomonadota</taxon>
        <taxon>Alphaproteobacteria</taxon>
        <taxon>Sphingomonadales</taxon>
        <taxon>Sphingomonadaceae</taxon>
        <taxon>Sphingomonas</taxon>
    </lineage>
</organism>
<accession>A0ABP7RIG5</accession>
<comment type="subcellular location">
    <subcellularLocation>
        <location evidence="1 11">Cell outer membrane</location>
        <topology evidence="1 11">Multi-pass membrane protein</topology>
    </subcellularLocation>
</comment>
<dbReference type="Gene3D" id="2.40.170.20">
    <property type="entry name" value="TonB-dependent receptor, beta-barrel domain"/>
    <property type="match status" value="2"/>
</dbReference>
<feature type="domain" description="TonB-dependent receptor plug" evidence="15">
    <location>
        <begin position="71"/>
        <end position="180"/>
    </location>
</feature>
<dbReference type="PANTHER" id="PTHR32552">
    <property type="entry name" value="FERRICHROME IRON RECEPTOR-RELATED"/>
    <property type="match status" value="1"/>
</dbReference>
<keyword evidence="16" id="KW-0675">Receptor</keyword>
<dbReference type="RefSeq" id="WP_344708545.1">
    <property type="nucleotide sequence ID" value="NZ_BAAAZD010000001.1"/>
</dbReference>
<evidence type="ECO:0000256" key="9">
    <source>
        <dbReference type="ARBA" id="ARBA00023136"/>
    </source>
</evidence>
<dbReference type="InterPro" id="IPR039426">
    <property type="entry name" value="TonB-dep_rcpt-like"/>
</dbReference>
<dbReference type="InterPro" id="IPR012910">
    <property type="entry name" value="Plug_dom"/>
</dbReference>
<evidence type="ECO:0000256" key="12">
    <source>
        <dbReference type="RuleBase" id="RU003357"/>
    </source>
</evidence>
<keyword evidence="3 11" id="KW-1134">Transmembrane beta strand</keyword>
<keyword evidence="6" id="KW-0408">Iron</keyword>
<dbReference type="Pfam" id="PF00593">
    <property type="entry name" value="TonB_dep_Rec_b-barrel"/>
    <property type="match status" value="1"/>
</dbReference>
<sequence length="927" mass="98836">MRKSIWLLSAGLFAISTPAFAQKTDTDKGAAQPTDGATSEAAAVDNAAQQAPQASDAGDIVVTATRRNEALSDVPLAVSAVTAESLENSGATDLRQLQQLSPSLQVSSTSSEAGAGVARIRGIGTVGDNPGLESSVATFIDGVYRSRTGVGLTELGQIDRVEVLRGPQGTLFGRNASAGIVSIITAKPKFQLGANGQVDIGNYDSRRVELGLTGPITSQVAARIDGVYAKRDGFITNSITGEKANDRDRWLLRGQLLFQPSDATSVRLIGDYSKRDETCCAAPYLPASDFTTAGRAASTVKPLLQALGGVVNDNPYARKAAWTNGFGFQSKVKDYGTSGEIVHDFGGAELTSISAYRYNKWTRGTDADYSNLDILHRAFDGNSYNRFKTLTQELRLQGEALGGRLDWLVGGYYSNEKLKVSDNLSFGSDYERYANCLLISSVLPTAISPSPIPGSSCINTAVASGTLAALQAGQVPGVTPAQRLQLLGVLPALLANPARPGFGSIAAALGQPTATLNNASLLDVYNQTSNNFALFTHNIFDITDRLKLTLGLRYTRETKDLNARFSDNNVICRSLLGSPLAALQQLPCFSPAVPGGNFAPADSKKKESEFSGTAVISFKPIDQLLTYASYSRGYKGGGFNLDRAGLARQNNNGPVLPSASLASLQFAPEINNAYEIGAKFNGRGIDINVAGFLQKFDNFQLNTFDGTRFIVVNVNRCKNGLQGADRDNDPLTGACTGGTQPGVTSKGVEMEVFARPVTDVAINLGATVVNTRYGDDLVGTNGAALTNALFQLPGRRLSNSSSFVGTGSLSFNPKITDNGMRALFYVDARHQSAFNTGSDLDLEKLQTSYTVINGRIGIQGPDRRWAVELWAQNLFDENYLQVAFDAFAQGSGTERGVRQGFYTRSSQLYGAFLAEPRTYGLTVRTRL</sequence>
<evidence type="ECO:0000256" key="10">
    <source>
        <dbReference type="ARBA" id="ARBA00023237"/>
    </source>
</evidence>
<keyword evidence="9 11" id="KW-0472">Membrane</keyword>
<dbReference type="EMBL" id="BAAAZD010000001">
    <property type="protein sequence ID" value="GAA3998072.1"/>
    <property type="molecule type" value="Genomic_DNA"/>
</dbReference>
<keyword evidence="13" id="KW-0732">Signal</keyword>
<dbReference type="PROSITE" id="PS52016">
    <property type="entry name" value="TONB_DEPENDENT_REC_3"/>
    <property type="match status" value="1"/>
</dbReference>
<feature type="signal peptide" evidence="13">
    <location>
        <begin position="1"/>
        <end position="21"/>
    </location>
</feature>
<keyword evidence="4" id="KW-0410">Iron transport</keyword>
<evidence type="ECO:0000256" key="2">
    <source>
        <dbReference type="ARBA" id="ARBA00022448"/>
    </source>
</evidence>
<keyword evidence="8 12" id="KW-0798">TonB box</keyword>
<keyword evidence="2 11" id="KW-0813">Transport</keyword>
<reference evidence="17" key="1">
    <citation type="journal article" date="2019" name="Int. J. Syst. Evol. Microbiol.">
        <title>The Global Catalogue of Microorganisms (GCM) 10K type strain sequencing project: providing services to taxonomists for standard genome sequencing and annotation.</title>
        <authorList>
            <consortium name="The Broad Institute Genomics Platform"/>
            <consortium name="The Broad Institute Genome Sequencing Center for Infectious Disease"/>
            <person name="Wu L."/>
            <person name="Ma J."/>
        </authorList>
    </citation>
    <scope>NUCLEOTIDE SEQUENCE [LARGE SCALE GENOMIC DNA]</scope>
    <source>
        <strain evidence="17">JCM 16603</strain>
    </source>
</reference>
<evidence type="ECO:0000256" key="8">
    <source>
        <dbReference type="ARBA" id="ARBA00023077"/>
    </source>
</evidence>
<dbReference type="PANTHER" id="PTHR32552:SF81">
    <property type="entry name" value="TONB-DEPENDENT OUTER MEMBRANE RECEPTOR"/>
    <property type="match status" value="1"/>
</dbReference>
<gene>
    <name evidence="16" type="ORF">GCM10022211_04620</name>
</gene>
<keyword evidence="7" id="KW-0406">Ion transport</keyword>
<keyword evidence="17" id="KW-1185">Reference proteome</keyword>
<evidence type="ECO:0000259" key="15">
    <source>
        <dbReference type="Pfam" id="PF07715"/>
    </source>
</evidence>
<dbReference type="InterPro" id="IPR000531">
    <property type="entry name" value="Beta-barrel_TonB"/>
</dbReference>
<dbReference type="Pfam" id="PF07715">
    <property type="entry name" value="Plug"/>
    <property type="match status" value="1"/>
</dbReference>
<protein>
    <submittedName>
        <fullName evidence="16">TonB-dependent receptor</fullName>
    </submittedName>
</protein>
<evidence type="ECO:0000256" key="5">
    <source>
        <dbReference type="ARBA" id="ARBA00022692"/>
    </source>
</evidence>